<comment type="caution">
    <text evidence="2">The sequence shown here is derived from an EMBL/GenBank/DDBJ whole genome shotgun (WGS) entry which is preliminary data.</text>
</comment>
<dbReference type="AlphaFoldDB" id="A0A317VQB8"/>
<organism evidence="2 3">
    <name type="scientific">Aspergillus heteromorphus CBS 117.55</name>
    <dbReference type="NCBI Taxonomy" id="1448321"/>
    <lineage>
        <taxon>Eukaryota</taxon>
        <taxon>Fungi</taxon>
        <taxon>Dikarya</taxon>
        <taxon>Ascomycota</taxon>
        <taxon>Pezizomycotina</taxon>
        <taxon>Eurotiomycetes</taxon>
        <taxon>Eurotiomycetidae</taxon>
        <taxon>Eurotiales</taxon>
        <taxon>Aspergillaceae</taxon>
        <taxon>Aspergillus</taxon>
        <taxon>Aspergillus subgen. Circumdati</taxon>
    </lineage>
</organism>
<reference evidence="2 3" key="1">
    <citation type="submission" date="2016-12" db="EMBL/GenBank/DDBJ databases">
        <title>The genomes of Aspergillus section Nigri reveals drivers in fungal speciation.</title>
        <authorList>
            <consortium name="DOE Joint Genome Institute"/>
            <person name="Vesth T.C."/>
            <person name="Nybo J."/>
            <person name="Theobald S."/>
            <person name="Brandl J."/>
            <person name="Frisvad J.C."/>
            <person name="Nielsen K.F."/>
            <person name="Lyhne E.K."/>
            <person name="Kogle M.E."/>
            <person name="Kuo A."/>
            <person name="Riley R."/>
            <person name="Clum A."/>
            <person name="Nolan M."/>
            <person name="Lipzen A."/>
            <person name="Salamov A."/>
            <person name="Henrissat B."/>
            <person name="Wiebenga A."/>
            <person name="De Vries R.P."/>
            <person name="Grigoriev I.V."/>
            <person name="Mortensen U.H."/>
            <person name="Andersen M.R."/>
            <person name="Baker S.E."/>
        </authorList>
    </citation>
    <scope>NUCLEOTIDE SEQUENCE [LARGE SCALE GENOMIC DNA]</scope>
    <source>
        <strain evidence="2 3">CBS 117.55</strain>
    </source>
</reference>
<feature type="compositionally biased region" description="Basic residues" evidence="1">
    <location>
        <begin position="38"/>
        <end position="48"/>
    </location>
</feature>
<dbReference type="GeneID" id="37060030"/>
<gene>
    <name evidence="2" type="ORF">BO70DRAFT_101280</name>
</gene>
<feature type="compositionally biased region" description="Basic and acidic residues" evidence="1">
    <location>
        <begin position="1"/>
        <end position="13"/>
    </location>
</feature>
<feature type="region of interest" description="Disordered" evidence="1">
    <location>
        <begin position="1"/>
        <end position="67"/>
    </location>
</feature>
<dbReference type="VEuPathDB" id="FungiDB:BO70DRAFT_101280"/>
<dbReference type="Proteomes" id="UP000247233">
    <property type="component" value="Unassembled WGS sequence"/>
</dbReference>
<evidence type="ECO:0000313" key="2">
    <source>
        <dbReference type="EMBL" id="PWY75098.1"/>
    </source>
</evidence>
<sequence length="67" mass="7511">MDGERGRSQRSDEVVVVVFQREGRRGNSGGDQQSAQHDRRRNRTHKREKNALPQAHSNEGSGRGGID</sequence>
<dbReference type="RefSeq" id="XP_025397223.1">
    <property type="nucleotide sequence ID" value="XM_025537793.1"/>
</dbReference>
<name>A0A317VQB8_9EURO</name>
<evidence type="ECO:0000256" key="1">
    <source>
        <dbReference type="SAM" id="MobiDB-lite"/>
    </source>
</evidence>
<protein>
    <submittedName>
        <fullName evidence="2">Uncharacterized protein</fullName>
    </submittedName>
</protein>
<keyword evidence="3" id="KW-1185">Reference proteome</keyword>
<dbReference type="OrthoDB" id="10265785at2759"/>
<dbReference type="EMBL" id="MSFL01000022">
    <property type="protein sequence ID" value="PWY75098.1"/>
    <property type="molecule type" value="Genomic_DNA"/>
</dbReference>
<proteinExistence type="predicted"/>
<accession>A0A317VQB8</accession>
<evidence type="ECO:0000313" key="3">
    <source>
        <dbReference type="Proteomes" id="UP000247233"/>
    </source>
</evidence>